<reference evidence="12" key="1">
    <citation type="submission" date="2025-08" db="UniProtKB">
        <authorList>
            <consortium name="RefSeq"/>
        </authorList>
    </citation>
    <scope>IDENTIFICATION</scope>
    <source>
        <tissue evidence="12">Thorax and Abdomen</tissue>
    </source>
</reference>
<dbReference type="PANTHER" id="PTHR21137">
    <property type="entry name" value="ODORANT RECEPTOR"/>
    <property type="match status" value="1"/>
</dbReference>
<dbReference type="PANTHER" id="PTHR21137:SF35">
    <property type="entry name" value="ODORANT RECEPTOR 19A-RELATED"/>
    <property type="match status" value="1"/>
</dbReference>
<keyword evidence="9 10" id="KW-0807">Transducer</keyword>
<evidence type="ECO:0000256" key="4">
    <source>
        <dbReference type="ARBA" id="ARBA00022692"/>
    </source>
</evidence>
<dbReference type="RefSeq" id="XP_046602290.1">
    <property type="nucleotide sequence ID" value="XM_046746334.1"/>
</dbReference>
<evidence type="ECO:0000256" key="2">
    <source>
        <dbReference type="ARBA" id="ARBA00022475"/>
    </source>
</evidence>
<accession>A0ABM3GPW9</accession>
<feature type="transmembrane region" description="Helical" evidence="10">
    <location>
        <begin position="38"/>
        <end position="63"/>
    </location>
</feature>
<evidence type="ECO:0000256" key="6">
    <source>
        <dbReference type="ARBA" id="ARBA00022989"/>
    </source>
</evidence>
<comment type="similarity">
    <text evidence="10">Belongs to the insect chemoreceptor superfamily. Heteromeric odorant receptor channel (TC 1.A.69) family.</text>
</comment>
<feature type="transmembrane region" description="Helical" evidence="10">
    <location>
        <begin position="136"/>
        <end position="156"/>
    </location>
</feature>
<protein>
    <recommendedName>
        <fullName evidence="10">Odorant receptor</fullName>
    </recommendedName>
</protein>
<keyword evidence="7 10" id="KW-0472">Membrane</keyword>
<keyword evidence="8 10" id="KW-0675">Receptor</keyword>
<evidence type="ECO:0000256" key="9">
    <source>
        <dbReference type="ARBA" id="ARBA00023224"/>
    </source>
</evidence>
<evidence type="ECO:0000256" key="7">
    <source>
        <dbReference type="ARBA" id="ARBA00023136"/>
    </source>
</evidence>
<gene>
    <name evidence="12" type="primary">LOC124296562</name>
</gene>
<evidence type="ECO:0000256" key="5">
    <source>
        <dbReference type="ARBA" id="ARBA00022725"/>
    </source>
</evidence>
<evidence type="ECO:0000313" key="11">
    <source>
        <dbReference type="Proteomes" id="UP000829291"/>
    </source>
</evidence>
<sequence>MITPSNHTLSNQFTRAIHSLRCVMIYLGIWPGERHQNWYLLLWVFHSASLIYLTTGSVGGLIVLRHNANKIINNLGMSSPTILIVCKWFTFAWRKKLCKRLMHFMDDDWANLEKDTLINKSVPDSKRIIINFYKTTNFFVCTFIILASVATVNFLGQSFLSLNRRDDKPIKDNIFPMPYSWYPVNYDGLSYIIQFLVFAQISSMLSTFLATTAIDGFLVATILHLSSQLKILRLFVEGIVYEPCHPQNYKKKVREMVKRHQVLLRKCLFNFSVAATLQECYSLIALQHVMACVLALCFLECSFLMELQENEASGTSLLTFGLFAIGSLETAFIYCFAGDSLTNEGFAIGLAIYRCEWYSFTRSANLSLSIAMIRAQKPIEISAAQIFPLTLENFTVIVKAAASYLSTLRAYSMVEA</sequence>
<keyword evidence="11" id="KW-1185">Reference proteome</keyword>
<keyword evidence="2" id="KW-1003">Cell membrane</keyword>
<proteinExistence type="inferred from homology"/>
<evidence type="ECO:0000256" key="3">
    <source>
        <dbReference type="ARBA" id="ARBA00022606"/>
    </source>
</evidence>
<dbReference type="Pfam" id="PF02949">
    <property type="entry name" value="7tm_6"/>
    <property type="match status" value="1"/>
</dbReference>
<name>A0ABM3GPW9_NEOLC</name>
<evidence type="ECO:0000256" key="8">
    <source>
        <dbReference type="ARBA" id="ARBA00023170"/>
    </source>
</evidence>
<dbReference type="GeneID" id="124296562"/>
<evidence type="ECO:0000256" key="10">
    <source>
        <dbReference type="RuleBase" id="RU351113"/>
    </source>
</evidence>
<comment type="subcellular location">
    <subcellularLocation>
        <location evidence="1 10">Cell membrane</location>
        <topology evidence="1 10">Multi-pass membrane protein</topology>
    </subcellularLocation>
</comment>
<evidence type="ECO:0000256" key="1">
    <source>
        <dbReference type="ARBA" id="ARBA00004651"/>
    </source>
</evidence>
<dbReference type="Proteomes" id="UP000829291">
    <property type="component" value="Chromosome 1"/>
</dbReference>
<keyword evidence="6 10" id="KW-1133">Transmembrane helix</keyword>
<keyword evidence="3 10" id="KW-0716">Sensory transduction</keyword>
<keyword evidence="4 10" id="KW-0812">Transmembrane</keyword>
<feature type="transmembrane region" description="Helical" evidence="10">
    <location>
        <begin position="191"/>
        <end position="223"/>
    </location>
</feature>
<keyword evidence="5 10" id="KW-0552">Olfaction</keyword>
<dbReference type="InterPro" id="IPR004117">
    <property type="entry name" value="7tm6_olfct_rcpt"/>
</dbReference>
<evidence type="ECO:0000313" key="12">
    <source>
        <dbReference type="RefSeq" id="XP_046602290.1"/>
    </source>
</evidence>
<comment type="caution">
    <text evidence="10">Lacks conserved residue(s) required for the propagation of feature annotation.</text>
</comment>
<organism evidence="11 12">
    <name type="scientific">Neodiprion lecontei</name>
    <name type="common">Redheaded pine sawfly</name>
    <dbReference type="NCBI Taxonomy" id="441921"/>
    <lineage>
        <taxon>Eukaryota</taxon>
        <taxon>Metazoa</taxon>
        <taxon>Ecdysozoa</taxon>
        <taxon>Arthropoda</taxon>
        <taxon>Hexapoda</taxon>
        <taxon>Insecta</taxon>
        <taxon>Pterygota</taxon>
        <taxon>Neoptera</taxon>
        <taxon>Endopterygota</taxon>
        <taxon>Hymenoptera</taxon>
        <taxon>Tenthredinoidea</taxon>
        <taxon>Diprionidae</taxon>
        <taxon>Diprioninae</taxon>
        <taxon>Neodiprion</taxon>
    </lineage>
</organism>